<evidence type="ECO:0000313" key="2">
    <source>
        <dbReference type="EMBL" id="ERG97055.1"/>
    </source>
</evidence>
<dbReference type="EMBL" id="KE356561">
    <property type="protein sequence ID" value="ERG97055.1"/>
    <property type="molecule type" value="Genomic_DNA"/>
</dbReference>
<dbReference type="HOGENOM" id="CLU_206907_0_0_2"/>
<evidence type="ECO:0000313" key="3">
    <source>
        <dbReference type="Proteomes" id="UP000030710"/>
    </source>
</evidence>
<dbReference type="eggNOG" id="arCOG09354">
    <property type="taxonomic scope" value="Archaea"/>
</dbReference>
<reference evidence="2 3" key="1">
    <citation type="journal article" date="2013" name="PLoS ONE">
        <title>Assembly-driven community genomics of a hypersaline microbial ecosystem.</title>
        <authorList>
            <person name="Podell S."/>
            <person name="Ugalde J.A."/>
            <person name="Narasingarao P."/>
            <person name="Banfield J.F."/>
            <person name="Heidelberg K.B."/>
            <person name="Allen E.E."/>
        </authorList>
    </citation>
    <scope>NUCLEOTIDE SEQUENCE [LARGE SCALE GENOMIC DNA]</scope>
    <source>
        <strain evidence="3">J07HQW2</strain>
    </source>
</reference>
<keyword evidence="1" id="KW-0812">Transmembrane</keyword>
<accession>U1NIL9</accession>
<dbReference type="RefSeq" id="WP_021056517.1">
    <property type="nucleotide sequence ID" value="NZ_KE356561.1"/>
</dbReference>
<gene>
    <name evidence="2" type="ORF">J07HQW2_03541</name>
</gene>
<evidence type="ECO:0000256" key="1">
    <source>
        <dbReference type="SAM" id="Phobius"/>
    </source>
</evidence>
<proteinExistence type="predicted"/>
<protein>
    <submittedName>
        <fullName evidence="2">Uncharacterized protein</fullName>
    </submittedName>
</protein>
<dbReference type="AlphaFoldDB" id="U1NIL9"/>
<dbReference type="InterPro" id="IPR058293">
    <property type="entry name" value="DUF7987"/>
</dbReference>
<name>U1NIL9_9EURY</name>
<keyword evidence="1" id="KW-1133">Transmembrane helix</keyword>
<organism evidence="2 3">
    <name type="scientific">Haloquadratum walsbyi J07HQW2</name>
    <dbReference type="NCBI Taxonomy" id="1238425"/>
    <lineage>
        <taxon>Archaea</taxon>
        <taxon>Methanobacteriati</taxon>
        <taxon>Methanobacteriota</taxon>
        <taxon>Stenosarchaea group</taxon>
        <taxon>Halobacteria</taxon>
        <taxon>Halobacteriales</taxon>
        <taxon>Haloferacaceae</taxon>
        <taxon>Haloquadratum</taxon>
    </lineage>
</organism>
<feature type="transmembrane region" description="Helical" evidence="1">
    <location>
        <begin position="21"/>
        <end position="38"/>
    </location>
</feature>
<keyword evidence="1" id="KW-0472">Membrane</keyword>
<dbReference type="Pfam" id="PF25949">
    <property type="entry name" value="DUF7987"/>
    <property type="match status" value="1"/>
</dbReference>
<sequence>MLKQVSEQFNSMIDTNSKITFIFVIIGLASWLGTRMIIDNQQIQLIVLFTVGIIIPTLINEWRE</sequence>
<dbReference type="Proteomes" id="UP000030710">
    <property type="component" value="Unassembled WGS sequence"/>
</dbReference>
<feature type="transmembrane region" description="Helical" evidence="1">
    <location>
        <begin position="44"/>
        <end position="62"/>
    </location>
</feature>